<evidence type="ECO:0000256" key="3">
    <source>
        <dbReference type="ARBA" id="ARBA00022833"/>
    </source>
</evidence>
<dbReference type="CDD" id="cd16449">
    <property type="entry name" value="RING-HC"/>
    <property type="match status" value="1"/>
</dbReference>
<organism evidence="5 6">
    <name type="scientific">Galendromus occidentalis</name>
    <name type="common">western predatory mite</name>
    <dbReference type="NCBI Taxonomy" id="34638"/>
    <lineage>
        <taxon>Eukaryota</taxon>
        <taxon>Metazoa</taxon>
        <taxon>Ecdysozoa</taxon>
        <taxon>Arthropoda</taxon>
        <taxon>Chelicerata</taxon>
        <taxon>Arachnida</taxon>
        <taxon>Acari</taxon>
        <taxon>Parasitiformes</taxon>
        <taxon>Mesostigmata</taxon>
        <taxon>Gamasina</taxon>
        <taxon>Phytoseioidea</taxon>
        <taxon>Phytoseiidae</taxon>
        <taxon>Typhlodrominae</taxon>
        <taxon>Galendromus</taxon>
    </lineage>
</organism>
<name>A0AAJ6VV31_9ACAR</name>
<keyword evidence="1" id="KW-0479">Metal-binding</keyword>
<evidence type="ECO:0000256" key="4">
    <source>
        <dbReference type="SAM" id="MobiDB-lite"/>
    </source>
</evidence>
<proteinExistence type="predicted"/>
<dbReference type="SUPFAM" id="SSF49599">
    <property type="entry name" value="TRAF domain-like"/>
    <property type="match status" value="1"/>
</dbReference>
<feature type="compositionally biased region" description="Polar residues" evidence="4">
    <location>
        <begin position="249"/>
        <end position="264"/>
    </location>
</feature>
<feature type="compositionally biased region" description="Basic and acidic residues" evidence="4">
    <location>
        <begin position="275"/>
        <end position="295"/>
    </location>
</feature>
<evidence type="ECO:0000256" key="2">
    <source>
        <dbReference type="ARBA" id="ARBA00022771"/>
    </source>
</evidence>
<keyword evidence="5" id="KW-1185">Reference proteome</keyword>
<keyword evidence="2" id="KW-0863">Zinc-finger</keyword>
<dbReference type="RefSeq" id="XP_003738078.2">
    <property type="nucleotide sequence ID" value="XM_003738030.3"/>
</dbReference>
<feature type="region of interest" description="Disordered" evidence="4">
    <location>
        <begin position="238"/>
        <end position="318"/>
    </location>
</feature>
<evidence type="ECO:0000256" key="1">
    <source>
        <dbReference type="ARBA" id="ARBA00022723"/>
    </source>
</evidence>
<gene>
    <name evidence="6" type="primary">LOC100899531</name>
</gene>
<dbReference type="PROSITE" id="PS00518">
    <property type="entry name" value="ZF_RING_1"/>
    <property type="match status" value="1"/>
</dbReference>
<keyword evidence="3" id="KW-0862">Zinc</keyword>
<feature type="region of interest" description="Disordered" evidence="4">
    <location>
        <begin position="187"/>
        <end position="223"/>
    </location>
</feature>
<accession>A0AAJ6VV31</accession>
<dbReference type="GeneID" id="100899531"/>
<dbReference type="Gene3D" id="2.60.210.10">
    <property type="entry name" value="Apoptosis, Tumor Necrosis Factor Receptor Associated Protein 2, Chain A"/>
    <property type="match status" value="1"/>
</dbReference>
<sequence>MSESFSLAKRNLGEQFSTYFNFPAEKVILDSAESTVRMNVSENHFDMLACDFCKKRRIQVGVLTCQHRMCADCYPHYRSRLDRCSICILMAAEVKREAMKIVPETIQLDLLDESQKKQSIFCSNRLCPLIRTPKESMDRHWEVCGLVERRLTRPSPTSASHSVAEFEDIAPPSEEIRHAIASIMENSHKKQDGLGSRNLEHSCPTSDYSSKPSDSDKPSLPPKFSVEISEYVDLSHDIDVRNGDAPHGTTPQTVTSADDSSSPIGAQGWDFCGDSTDRRNPSKRAVNESKQDPKPNPDQPRNGSVQAGSEQSRGGVASPEESYGAALRLELACLYSRVVRFSNRAVMNITWYNASVVLVWLIAVTYSLSFERNEVPLVQATPNYVTWEMNRLSDLMARAQFNKRDMQLSEAFDVGDYKARLGVGSTFSVADSVAVIWVTAVIIKSNDLPWPPNERMQLRLENKNPDLAQTYDFTPQQRGNWRENMRVQRGQLIYRQLQVDTTDRLKYLRFSYYMTYDDGATKGYIEDDTIVVGLKIVKDKLLQV</sequence>
<feature type="compositionally biased region" description="Polar residues" evidence="4">
    <location>
        <begin position="299"/>
        <end position="312"/>
    </location>
</feature>
<evidence type="ECO:0000313" key="5">
    <source>
        <dbReference type="Proteomes" id="UP000694867"/>
    </source>
</evidence>
<dbReference type="InterPro" id="IPR017907">
    <property type="entry name" value="Znf_RING_CS"/>
</dbReference>
<dbReference type="AlphaFoldDB" id="A0AAJ6VV31"/>
<reference evidence="6" key="1">
    <citation type="submission" date="2025-08" db="UniProtKB">
        <authorList>
            <consortium name="RefSeq"/>
        </authorList>
    </citation>
    <scope>IDENTIFICATION</scope>
</reference>
<dbReference type="KEGG" id="goe:100899531"/>
<dbReference type="InterPro" id="IPR008974">
    <property type="entry name" value="TRAF-like"/>
</dbReference>
<evidence type="ECO:0000313" key="6">
    <source>
        <dbReference type="RefSeq" id="XP_003738078.2"/>
    </source>
</evidence>
<dbReference type="GO" id="GO:0008270">
    <property type="term" value="F:zinc ion binding"/>
    <property type="evidence" value="ECO:0007669"/>
    <property type="project" value="UniProtKB-KW"/>
</dbReference>
<dbReference type="Proteomes" id="UP000694867">
    <property type="component" value="Unplaced"/>
</dbReference>
<protein>
    <submittedName>
        <fullName evidence="6">Uncharacterized protein LOC100899531</fullName>
    </submittedName>
</protein>